<sequence length="610" mass="65544">MKRFFISALLVWLGVSLASTALVSQGSPPEIVFIDFPKQIQADGTKVPGFVGFKDPDGNLARADFSIVQAKDLQPFTVDLKHLKGVKEGVFEFQIATQTPQQATLRVILVDEAGNRSQPTEFSFEAVGAGAILQVSPTSLSFNSEIGRIPPTQTLQITNAGIGTMSWDASADQPWISLNPMSGIAPSTVVVSANTAGLAVGSYSGRITIRASGAQNSPAVVIVSLILKPSTPPAVLEVTPTQLEFRGQEGGTNPVAQVLSVRNRGGQPLTWTAQVDKSWLRLNPSTGSLQERESVQVYVYVELAGLSTGAHQAQVTITAPGAQGSPAIVSVTLIVERPAGATIYLTKPVAAPEGAILRLTGPNQFTQVVGNLESPHYIICGPDQRLYVHDYTGGGRILRYNQDGSGRKVIVQDPNLQITTLVFALNGDLYFGTWKQGLWRLKGADPANKPEQILPPSTFTFMPQPYAFLTAGPRKGDLLILDSPWSGGRGVSNRILVARAPDFKVAEPFITTATYWPAGLALNSKSEIFVTMFYDGRIMRYNPDGSVQGTFSALEFANQIAIDSQDTVWVTNAVFRGNEVSGGLVRFKPNGSSEWMLDRVVLVRGVTVCE</sequence>
<organism evidence="3">
    <name type="scientific">Acetithermum autotrophicum</name>
    <dbReference type="NCBI Taxonomy" id="1446466"/>
    <lineage>
        <taxon>Bacteria</taxon>
        <taxon>Candidatus Bipolaricaulota</taxon>
        <taxon>Candidatus Acetithermum</taxon>
    </lineage>
</organism>
<dbReference type="Gene3D" id="2.120.10.30">
    <property type="entry name" value="TolB, C-terminal domain"/>
    <property type="match status" value="1"/>
</dbReference>
<dbReference type="Pfam" id="PF19190">
    <property type="entry name" value="BACON_2"/>
    <property type="match status" value="2"/>
</dbReference>
<proteinExistence type="predicted"/>
<evidence type="ECO:0000256" key="1">
    <source>
        <dbReference type="SAM" id="SignalP"/>
    </source>
</evidence>
<evidence type="ECO:0000259" key="2">
    <source>
        <dbReference type="Pfam" id="PF19190"/>
    </source>
</evidence>
<keyword evidence="1" id="KW-0732">Signal</keyword>
<evidence type="ECO:0000313" key="3">
    <source>
        <dbReference type="EMBL" id="BAL58742.1"/>
    </source>
</evidence>
<dbReference type="InterPro" id="IPR011042">
    <property type="entry name" value="6-blade_b-propeller_TolB-like"/>
</dbReference>
<feature type="domain" description="BACON" evidence="2">
    <location>
        <begin position="236"/>
        <end position="323"/>
    </location>
</feature>
<dbReference type="InterPro" id="IPR013783">
    <property type="entry name" value="Ig-like_fold"/>
</dbReference>
<feature type="signal peptide" evidence="1">
    <location>
        <begin position="1"/>
        <end position="21"/>
    </location>
</feature>
<feature type="chain" id="PRO_5003597791" description="BACON domain-containing protein" evidence="1">
    <location>
        <begin position="22"/>
        <end position="610"/>
    </location>
</feature>
<reference evidence="3" key="2">
    <citation type="journal article" date="2012" name="PLoS ONE">
        <title>A Deeply Branching Thermophilic Bacterium with an Ancient Acetyl-CoA Pathway Dominates a Subsurface Ecosystem.</title>
        <authorList>
            <person name="Takami H."/>
            <person name="Noguchi H."/>
            <person name="Takaki Y."/>
            <person name="Uchiyama I."/>
            <person name="Toyoda A."/>
            <person name="Nishi S."/>
            <person name="Chee G.-J."/>
            <person name="Arai W."/>
            <person name="Nunoura T."/>
            <person name="Itoh T."/>
            <person name="Hattori M."/>
            <person name="Takai K."/>
        </authorList>
    </citation>
    <scope>NUCLEOTIDE SEQUENCE</scope>
</reference>
<feature type="domain" description="BACON" evidence="2">
    <location>
        <begin position="133"/>
        <end position="211"/>
    </location>
</feature>
<name>H5SRM5_ACEAU</name>
<dbReference type="Gene3D" id="2.60.40.10">
    <property type="entry name" value="Immunoglobulins"/>
    <property type="match status" value="2"/>
</dbReference>
<protein>
    <recommendedName>
        <fullName evidence="2">BACON domain-containing protein</fullName>
    </recommendedName>
</protein>
<gene>
    <name evidence="3" type="ORF">HGMM_OP2C290</name>
</gene>
<accession>H5SRM5</accession>
<dbReference type="SUPFAM" id="SSF63829">
    <property type="entry name" value="Calcium-dependent phosphotriesterase"/>
    <property type="match status" value="1"/>
</dbReference>
<dbReference type="AlphaFoldDB" id="H5SRM5"/>
<reference evidence="3" key="1">
    <citation type="journal article" date="2005" name="Environ. Microbiol.">
        <title>Genetic and functional properties of uncultivated thermophilic crenarchaeotes from a subsurface gold mine as revealed by analysis of genome fragments.</title>
        <authorList>
            <person name="Nunoura T."/>
            <person name="Hirayama H."/>
            <person name="Takami H."/>
            <person name="Oida H."/>
            <person name="Nishi S."/>
            <person name="Shimamura S."/>
            <person name="Suzuki Y."/>
            <person name="Inagaki F."/>
            <person name="Takai K."/>
            <person name="Nealson K.H."/>
            <person name="Horikoshi K."/>
        </authorList>
    </citation>
    <scope>NUCLEOTIDE SEQUENCE</scope>
</reference>
<dbReference type="InterPro" id="IPR024361">
    <property type="entry name" value="BACON"/>
</dbReference>
<dbReference type="EMBL" id="AP011801">
    <property type="protein sequence ID" value="BAL58742.1"/>
    <property type="molecule type" value="Genomic_DNA"/>
</dbReference>
<dbReference type="CDD" id="cd14948">
    <property type="entry name" value="BACON"/>
    <property type="match status" value="1"/>
</dbReference>